<keyword evidence="9" id="KW-0899">Viral immunoevasion</keyword>
<comment type="subunit">
    <text evidence="4 10">Interacts with host SGS3.</text>
</comment>
<protein>
    <recommendedName>
        <fullName evidence="10">Protein V2</fullName>
    </recommendedName>
</protein>
<accession>Q4U0F6</accession>
<evidence type="ECO:0000256" key="7">
    <source>
        <dbReference type="ARBA" id="ARBA00022632"/>
    </source>
</evidence>
<name>Q4U0F6_9GEMI</name>
<dbReference type="InterPro" id="IPR005159">
    <property type="entry name" value="WCCH"/>
</dbReference>
<dbReference type="Pfam" id="PF01524">
    <property type="entry name" value="Gemini_V2"/>
    <property type="match status" value="1"/>
</dbReference>
<evidence type="ECO:0000313" key="12">
    <source>
        <dbReference type="EMBL" id="AAY43157.1"/>
    </source>
</evidence>
<reference evidence="12" key="1">
    <citation type="submission" date="2005-04" db="EMBL/GenBank/DDBJ databases">
        <title>Detection of whitefly-transmitted geminivirus Hibiscus rosa-sinensis in Hainan province.</title>
        <authorList>
            <person name="Che H.Y."/>
            <person name="Luo D.Q."/>
            <person name="Liu X.B."/>
        </authorList>
    </citation>
    <scope>NUCLEOTIDE SEQUENCE</scope>
</reference>
<gene>
    <name evidence="12" type="primary">AV2</name>
</gene>
<keyword evidence="12" id="KW-0167">Capsid protein</keyword>
<keyword evidence="8 10" id="KW-1035">Host cytoplasm</keyword>
<evidence type="ECO:0000256" key="8">
    <source>
        <dbReference type="ARBA" id="ARBA00023200"/>
    </source>
</evidence>
<evidence type="ECO:0000259" key="11">
    <source>
        <dbReference type="Pfam" id="PF03716"/>
    </source>
</evidence>
<evidence type="ECO:0000256" key="10">
    <source>
        <dbReference type="RuleBase" id="RU364051"/>
    </source>
</evidence>
<dbReference type="GO" id="GO:0019028">
    <property type="term" value="C:viral capsid"/>
    <property type="evidence" value="ECO:0007669"/>
    <property type="project" value="UniProtKB-KW"/>
</dbReference>
<comment type="similarity">
    <text evidence="3 10">Belongs to the geminiviridae protein AV2/V2 family.</text>
</comment>
<evidence type="ECO:0000256" key="6">
    <source>
        <dbReference type="ARBA" id="ARBA00022581"/>
    </source>
</evidence>
<feature type="domain" description="WCCH motif" evidence="11">
    <location>
        <begin position="83"/>
        <end position="103"/>
    </location>
</feature>
<sequence>MWDPLVNELPGTIHGLRCMLTNKYLQLVKNTYSEDTKGYELISDLICINRVRDYGEATRRYSDFYTCVEGTPEAELRQPVHYTCCCPHCPRHKAKTGLDLQAHEQKAHDVPPVQKP</sequence>
<dbReference type="GO" id="GO:0060967">
    <property type="term" value="P:negative regulation of gene silencing by regulatory ncRNA"/>
    <property type="evidence" value="ECO:0007669"/>
    <property type="project" value="InterPro"/>
</dbReference>
<evidence type="ECO:0000256" key="3">
    <source>
        <dbReference type="ARBA" id="ARBA00009397"/>
    </source>
</evidence>
<evidence type="ECO:0000256" key="5">
    <source>
        <dbReference type="ARBA" id="ARBA00022463"/>
    </source>
</evidence>
<proteinExistence type="inferred from homology"/>
<dbReference type="GO" id="GO:0044220">
    <property type="term" value="C:host cell perinuclear region of cytoplasm"/>
    <property type="evidence" value="ECO:0007669"/>
    <property type="project" value="UniProtKB-SubCell"/>
</dbReference>
<comment type="function">
    <text evidence="1 10">Through its interaction with host SGS3, acts as a suppressor of RNA-mediated gene silencing, also known as post-transcriptional gene silencing (PTGS), a mechanism of plant viral defense that limits the accumulation of viral RNAs.</text>
</comment>
<keyword evidence="5 10" id="KW-0941">Suppressor of RNA silencing</keyword>
<keyword evidence="6 10" id="KW-0945">Host-virus interaction</keyword>
<dbReference type="GO" id="GO:0052170">
    <property type="term" value="P:symbiont-mediated suppression of host innate immune response"/>
    <property type="evidence" value="ECO:0007669"/>
    <property type="project" value="UniProtKB-KW"/>
</dbReference>
<evidence type="ECO:0000256" key="2">
    <source>
        <dbReference type="ARBA" id="ARBA00004407"/>
    </source>
</evidence>
<dbReference type="Pfam" id="PF03716">
    <property type="entry name" value="WCCH"/>
    <property type="match status" value="1"/>
</dbReference>
<evidence type="ECO:0000256" key="9">
    <source>
        <dbReference type="ARBA" id="ARBA00023280"/>
    </source>
</evidence>
<keyword evidence="12" id="KW-0946">Virion</keyword>
<keyword evidence="7" id="KW-1090">Inhibition of host innate immune response by virus</keyword>
<evidence type="ECO:0000256" key="4">
    <source>
        <dbReference type="ARBA" id="ARBA00011105"/>
    </source>
</evidence>
<dbReference type="EMBL" id="DQ022659">
    <property type="protein sequence ID" value="AAY43157.1"/>
    <property type="molecule type" value="Genomic_DNA"/>
</dbReference>
<dbReference type="InterPro" id="IPR002511">
    <property type="entry name" value="Gemini_V2"/>
</dbReference>
<organism evidence="12">
    <name type="scientific">Hibiscus rosa-sinensis mosaic virus</name>
    <dbReference type="NCBI Taxonomy" id="329256"/>
    <lineage>
        <taxon>Viruses</taxon>
        <taxon>Monodnaviria</taxon>
        <taxon>Shotokuvirae</taxon>
        <taxon>Cressdnaviricota</taxon>
        <taxon>Repensiviricetes</taxon>
        <taxon>Geplafuvirales</taxon>
        <taxon>Geminiviridae</taxon>
        <taxon>Begomovirus</taxon>
    </lineage>
</organism>
<comment type="subcellular location">
    <subcellularLocation>
        <location evidence="2 10">Host cytoplasm</location>
        <location evidence="2 10">Host perinuclear region</location>
    </subcellularLocation>
</comment>
<evidence type="ECO:0000256" key="1">
    <source>
        <dbReference type="ARBA" id="ARBA00003603"/>
    </source>
</evidence>